<comment type="caution">
    <text evidence="1">The sequence shown here is derived from an EMBL/GenBank/DDBJ whole genome shotgun (WGS) entry which is preliminary data.</text>
</comment>
<proteinExistence type="predicted"/>
<evidence type="ECO:0000313" key="2">
    <source>
        <dbReference type="Proteomes" id="UP000253941"/>
    </source>
</evidence>
<dbReference type="RefSeq" id="WP_114583603.1">
    <property type="nucleotide sequence ID" value="NZ_QPMH01000026.1"/>
</dbReference>
<reference evidence="1 2" key="1">
    <citation type="submission" date="2018-07" db="EMBL/GenBank/DDBJ databases">
        <title>Venubactetium sediminum gen. nov., sp. nov., isolated from a marine solar saltern.</title>
        <authorList>
            <person name="Wang S."/>
        </authorList>
    </citation>
    <scope>NUCLEOTIDE SEQUENCE [LARGE SCALE GENOMIC DNA]</scope>
    <source>
        <strain evidence="1 2">WD2A32</strain>
    </source>
</reference>
<dbReference type="Proteomes" id="UP000253941">
    <property type="component" value="Unassembled WGS sequence"/>
</dbReference>
<keyword evidence="2" id="KW-1185">Reference proteome</keyword>
<gene>
    <name evidence="1" type="ORF">DRB17_17925</name>
</gene>
<organism evidence="1 2">
    <name type="scientific">Ferruginivarius sediminum</name>
    <dbReference type="NCBI Taxonomy" id="2661937"/>
    <lineage>
        <taxon>Bacteria</taxon>
        <taxon>Pseudomonadati</taxon>
        <taxon>Pseudomonadota</taxon>
        <taxon>Alphaproteobacteria</taxon>
        <taxon>Rhodospirillales</taxon>
        <taxon>Rhodospirillaceae</taxon>
        <taxon>Ferruginivarius</taxon>
    </lineage>
</organism>
<name>A0A369T5E9_9PROT</name>
<protein>
    <submittedName>
        <fullName evidence="1">DUF1441 family protein</fullName>
    </submittedName>
</protein>
<accession>A0A369T5E9</accession>
<dbReference type="Gene3D" id="1.10.10.10">
    <property type="entry name" value="Winged helix-like DNA-binding domain superfamily/Winged helix DNA-binding domain"/>
    <property type="match status" value="1"/>
</dbReference>
<evidence type="ECO:0000313" key="1">
    <source>
        <dbReference type="EMBL" id="RDD60478.1"/>
    </source>
</evidence>
<dbReference type="AlphaFoldDB" id="A0A369T5E9"/>
<dbReference type="InterPro" id="IPR036388">
    <property type="entry name" value="WH-like_DNA-bd_sf"/>
</dbReference>
<dbReference type="EMBL" id="QPMH01000026">
    <property type="protein sequence ID" value="RDD60478.1"/>
    <property type="molecule type" value="Genomic_DNA"/>
</dbReference>
<sequence>MAEAVAEAVLGDEAYVVNMGELVELLAGSELAYSETTLRKLIDRHADFPLLERGTNGRSYKFYAPDVVAWLRKYNAEAEQERADRTDQLAQMRLDLVGGGADGAADYRLSGKQRREEYDAELAAIKLRREKGELVEAAEIERIATDAFAALRHELMALPDNLARTAGLSREVRNKVDELVRGALTRCAERLQQAEAPDDAS</sequence>